<evidence type="ECO:0000313" key="15">
    <source>
        <dbReference type="Proteomes" id="UP001367676"/>
    </source>
</evidence>
<evidence type="ECO:0000256" key="9">
    <source>
        <dbReference type="HAMAP-Rule" id="MF_03021"/>
    </source>
</evidence>
<evidence type="ECO:0000256" key="11">
    <source>
        <dbReference type="SAM" id="Phobius"/>
    </source>
</evidence>
<keyword evidence="6 9" id="KW-0206">Cytoskeleton</keyword>
<comment type="caution">
    <text evidence="14">The sequence shown here is derived from an EMBL/GenBank/DDBJ whole genome shotgun (WGS) entry which is preliminary data.</text>
</comment>
<dbReference type="InterPro" id="IPR017179">
    <property type="entry name" value="Spastin"/>
</dbReference>
<comment type="catalytic activity">
    <reaction evidence="8 9">
        <text>n ATP + n H2O + a microtubule = n ADP + n phosphate + (n+1) alpha/beta tubulin heterodimers.</text>
        <dbReference type="EC" id="5.6.1.1"/>
    </reaction>
</comment>
<dbReference type="GO" id="GO:0005524">
    <property type="term" value="F:ATP binding"/>
    <property type="evidence" value="ECO:0007669"/>
    <property type="project" value="UniProtKB-UniRule"/>
</dbReference>
<feature type="domain" description="MIT" evidence="13">
    <location>
        <begin position="138"/>
        <end position="216"/>
    </location>
</feature>
<dbReference type="FunFam" id="1.10.8.60:FF:000022">
    <property type="entry name" value="Fidgetin like 1"/>
    <property type="match status" value="1"/>
</dbReference>
<reference evidence="14 15" key="1">
    <citation type="submission" date="2024-03" db="EMBL/GenBank/DDBJ databases">
        <title>Adaptation during the transition from Ophiocordyceps entomopathogen to insect associate is accompanied by gene loss and intensified selection.</title>
        <authorList>
            <person name="Ward C.M."/>
            <person name="Onetto C.A."/>
            <person name="Borneman A.R."/>
        </authorList>
    </citation>
    <scope>NUCLEOTIDE SEQUENCE [LARGE SCALE GENOMIC DNA]</scope>
    <source>
        <strain evidence="14">AWRI1</strain>
        <tissue evidence="14">Single Adult Female</tissue>
    </source>
</reference>
<proteinExistence type="inferred from homology"/>
<dbReference type="InterPro" id="IPR015415">
    <property type="entry name" value="Spast_Vps4_C"/>
</dbReference>
<dbReference type="InterPro" id="IPR041569">
    <property type="entry name" value="AAA_lid_3"/>
</dbReference>
<feature type="topological domain" description="Cytoplasmic" evidence="9">
    <location>
        <begin position="88"/>
        <end position="601"/>
    </location>
</feature>
<gene>
    <name evidence="14" type="ORF">V9T40_006402</name>
</gene>
<dbReference type="EC" id="5.6.1.1" evidence="9"/>
<keyword evidence="11" id="KW-0812">Transmembrane</keyword>
<evidence type="ECO:0000256" key="7">
    <source>
        <dbReference type="ARBA" id="ARBA00023235"/>
    </source>
</evidence>
<feature type="compositionally biased region" description="Low complexity" evidence="10">
    <location>
        <begin position="264"/>
        <end position="284"/>
    </location>
</feature>
<evidence type="ECO:0000256" key="4">
    <source>
        <dbReference type="ARBA" id="ARBA00022840"/>
    </source>
</evidence>
<dbReference type="GO" id="GO:0008017">
    <property type="term" value="F:microtubule binding"/>
    <property type="evidence" value="ECO:0007669"/>
    <property type="project" value="UniProtKB-UniRule"/>
</dbReference>
<keyword evidence="1 9" id="KW-0963">Cytoplasm</keyword>
<keyword evidence="4 9" id="KW-0067">ATP-binding</keyword>
<evidence type="ECO:0000256" key="2">
    <source>
        <dbReference type="ARBA" id="ARBA00022701"/>
    </source>
</evidence>
<evidence type="ECO:0000256" key="6">
    <source>
        <dbReference type="ARBA" id="ARBA00023212"/>
    </source>
</evidence>
<dbReference type="GO" id="GO:0031117">
    <property type="term" value="P:positive regulation of microtubule depolymerization"/>
    <property type="evidence" value="ECO:0007669"/>
    <property type="project" value="UniProtKB-UniRule"/>
</dbReference>
<dbReference type="PANTHER" id="PTHR23074">
    <property type="entry name" value="AAA DOMAIN-CONTAINING"/>
    <property type="match status" value="1"/>
</dbReference>
<feature type="transmembrane region" description="Helical" evidence="11">
    <location>
        <begin position="60"/>
        <end position="89"/>
    </location>
</feature>
<dbReference type="Pfam" id="PF00004">
    <property type="entry name" value="AAA"/>
    <property type="match status" value="1"/>
</dbReference>
<evidence type="ECO:0000256" key="5">
    <source>
        <dbReference type="ARBA" id="ARBA00023136"/>
    </source>
</evidence>
<keyword evidence="7 9" id="KW-0413">Isomerase</keyword>
<feature type="binding site" evidence="9">
    <location>
        <begin position="367"/>
        <end position="374"/>
    </location>
    <ligand>
        <name>ATP</name>
        <dbReference type="ChEBI" id="CHEBI:30616"/>
    </ligand>
</feature>
<dbReference type="Gene3D" id="1.10.8.60">
    <property type="match status" value="1"/>
</dbReference>
<dbReference type="AlphaFoldDB" id="A0AAN9TM68"/>
<dbReference type="GO" id="GO:0005819">
    <property type="term" value="C:spindle"/>
    <property type="evidence" value="ECO:0007669"/>
    <property type="project" value="UniProtKB-UniRule"/>
</dbReference>
<dbReference type="InterPro" id="IPR003959">
    <property type="entry name" value="ATPase_AAA_core"/>
</dbReference>
<dbReference type="SMART" id="SM00745">
    <property type="entry name" value="MIT"/>
    <property type="match status" value="1"/>
</dbReference>
<dbReference type="Pfam" id="PF17862">
    <property type="entry name" value="AAA_lid_3"/>
    <property type="match status" value="1"/>
</dbReference>
<dbReference type="Gene3D" id="1.20.58.80">
    <property type="entry name" value="Phosphotransferase system, lactose/cellobiose-type IIA subunit"/>
    <property type="match status" value="1"/>
</dbReference>
<dbReference type="PROSITE" id="PS00674">
    <property type="entry name" value="AAA"/>
    <property type="match status" value="1"/>
</dbReference>
<comment type="similarity">
    <text evidence="9">Belongs to the AAA ATPase family. Spastin subfamily.</text>
</comment>
<evidence type="ECO:0000259" key="12">
    <source>
        <dbReference type="SMART" id="SM00382"/>
    </source>
</evidence>
<dbReference type="GO" id="GO:0005737">
    <property type="term" value="C:cytoplasm"/>
    <property type="evidence" value="ECO:0007669"/>
    <property type="project" value="UniProtKB-UniRule"/>
</dbReference>
<dbReference type="FunFam" id="3.40.50.300:FF:000093">
    <property type="entry name" value="Fidgetin-like 1"/>
    <property type="match status" value="1"/>
</dbReference>
<keyword evidence="5 9" id="KW-0472">Membrane</keyword>
<dbReference type="GO" id="GO:0005813">
    <property type="term" value="C:centrosome"/>
    <property type="evidence" value="ECO:0007669"/>
    <property type="project" value="UniProtKB-SubCell"/>
</dbReference>
<feature type="intramembrane region" description="Helical" evidence="9">
    <location>
        <begin position="67"/>
        <end position="87"/>
    </location>
</feature>
<accession>A0AAN9TM68</accession>
<keyword evidence="15" id="KW-1185">Reference proteome</keyword>
<dbReference type="GO" id="GO:0034214">
    <property type="term" value="P:protein hexamerization"/>
    <property type="evidence" value="ECO:0007669"/>
    <property type="project" value="UniProtKB-UniRule"/>
</dbReference>
<dbReference type="GO" id="GO:0051013">
    <property type="term" value="P:microtubule severing"/>
    <property type="evidence" value="ECO:0007669"/>
    <property type="project" value="UniProtKB-UniRule"/>
</dbReference>
<dbReference type="GO" id="GO:0008568">
    <property type="term" value="F:microtubule severing ATPase activity"/>
    <property type="evidence" value="ECO:0007669"/>
    <property type="project" value="UniProtKB-UniRule"/>
</dbReference>
<keyword evidence="11" id="KW-1133">Transmembrane helix</keyword>
<feature type="region of interest" description="Disordered" evidence="10">
    <location>
        <begin position="31"/>
        <end position="52"/>
    </location>
</feature>
<evidence type="ECO:0000313" key="14">
    <source>
        <dbReference type="EMBL" id="KAK7598167.1"/>
    </source>
</evidence>
<dbReference type="FunFam" id="1.20.58.80:FF:000006">
    <property type="entry name" value="Spastin"/>
    <property type="match status" value="1"/>
</dbReference>
<comment type="subunit">
    <text evidence="9">Homohexamer. The homohexamer is stabilized by ATP-binding. The homohexamer may adopt a ring conformation through which microtubules pass prior to being severed. Interacts with microtubules.</text>
</comment>
<dbReference type="CDD" id="cd02679">
    <property type="entry name" value="MIT_spastin"/>
    <property type="match status" value="1"/>
</dbReference>
<dbReference type="InterPro" id="IPR003960">
    <property type="entry name" value="ATPase_AAA_CS"/>
</dbReference>
<evidence type="ECO:0000259" key="13">
    <source>
        <dbReference type="SMART" id="SM00745"/>
    </source>
</evidence>
<dbReference type="InterPro" id="IPR027417">
    <property type="entry name" value="P-loop_NTPase"/>
</dbReference>
<dbReference type="HAMAP" id="MF_03021">
    <property type="entry name" value="Spastin"/>
    <property type="match status" value="1"/>
</dbReference>
<dbReference type="Gene3D" id="3.40.50.300">
    <property type="entry name" value="P-loop containing nucleotide triphosphate hydrolases"/>
    <property type="match status" value="1"/>
</dbReference>
<organism evidence="14 15">
    <name type="scientific">Parthenolecanium corni</name>
    <dbReference type="NCBI Taxonomy" id="536013"/>
    <lineage>
        <taxon>Eukaryota</taxon>
        <taxon>Metazoa</taxon>
        <taxon>Ecdysozoa</taxon>
        <taxon>Arthropoda</taxon>
        <taxon>Hexapoda</taxon>
        <taxon>Insecta</taxon>
        <taxon>Pterygota</taxon>
        <taxon>Neoptera</taxon>
        <taxon>Paraneoptera</taxon>
        <taxon>Hemiptera</taxon>
        <taxon>Sternorrhyncha</taxon>
        <taxon>Coccoidea</taxon>
        <taxon>Coccidae</taxon>
        <taxon>Parthenolecanium</taxon>
    </lineage>
</organism>
<comment type="subcellular location">
    <subcellularLocation>
        <location evidence="9">Membrane</location>
        <topology evidence="9">Peripheral membrane protein</topology>
    </subcellularLocation>
    <subcellularLocation>
        <location evidence="9">Cytoplasm</location>
        <location evidence="9">Cytoskeleton</location>
        <location evidence="9">Microtubule organizing center</location>
        <location evidence="9">Centrosome</location>
    </subcellularLocation>
    <subcellularLocation>
        <location evidence="9">Cytoplasm</location>
        <location evidence="9">Cytoskeleton</location>
    </subcellularLocation>
    <text evidence="9">Forms an intramembrane hairpin-like structure in the membrane.</text>
</comment>
<evidence type="ECO:0000256" key="10">
    <source>
        <dbReference type="SAM" id="MobiDB-lite"/>
    </source>
</evidence>
<evidence type="ECO:0000256" key="1">
    <source>
        <dbReference type="ARBA" id="ARBA00022490"/>
    </source>
</evidence>
<dbReference type="InterPro" id="IPR003593">
    <property type="entry name" value="AAA+_ATPase"/>
</dbReference>
<dbReference type="InterPro" id="IPR050304">
    <property type="entry name" value="MT-severing_AAA_ATPase"/>
</dbReference>
<name>A0AAN9TM68_9HEMI</name>
<keyword evidence="2 9" id="KW-0493">Microtubule</keyword>
<keyword evidence="3 9" id="KW-0547">Nucleotide-binding</keyword>
<dbReference type="SUPFAM" id="SSF52540">
    <property type="entry name" value="P-loop containing nucleoside triphosphate hydrolases"/>
    <property type="match status" value="1"/>
</dbReference>
<evidence type="ECO:0000256" key="8">
    <source>
        <dbReference type="ARBA" id="ARBA00036378"/>
    </source>
</evidence>
<feature type="region of interest" description="Disordered" evidence="10">
    <location>
        <begin position="220"/>
        <end position="300"/>
    </location>
</feature>
<dbReference type="EMBL" id="JBBCAQ010000014">
    <property type="protein sequence ID" value="KAK7598167.1"/>
    <property type="molecule type" value="Genomic_DNA"/>
</dbReference>
<feature type="topological domain" description="Cytoplasmic" evidence="9">
    <location>
        <begin position="1"/>
        <end position="66"/>
    </location>
</feature>
<dbReference type="SMART" id="SM00382">
    <property type="entry name" value="AAA"/>
    <property type="match status" value="1"/>
</dbReference>
<comment type="function">
    <text evidence="9">ATP-dependent microtubule severing protein. Microtubule severing may promote reorganization of cellular microtubule arrays and the release of microtubules from the microtubule organizing center following nucleation.</text>
</comment>
<dbReference type="GO" id="GO:0005694">
    <property type="term" value="C:chromosome"/>
    <property type="evidence" value="ECO:0007669"/>
    <property type="project" value="UniProtKB-ARBA"/>
</dbReference>
<dbReference type="GO" id="GO:0016020">
    <property type="term" value="C:membrane"/>
    <property type="evidence" value="ECO:0007669"/>
    <property type="project" value="UniProtKB-SubCell"/>
</dbReference>
<sequence>MQQKSLICRNGSGTFLKKRRKTYPLMVEKKQSCERVEKDEESNNSESDSSPESTFHEQNLYIASFPLLASFALINYFSYLLFVLFRILWQHLIRLKEFLRPVNRSLALKENHESDSFDVSTQIEMASPATNENALMKQKNHHRKAFEFLSMALKIDEENEGNKKQAIQLYEKGIAELRKGISVDCSGHHGDAWERAQRLQDKMKTNLKMAQDRLGFLANSTTGMNLHRRSNSLTMPAPRKYSSKSQSPVGSPSGYQKLTTGHTSPALKKQLPSLPPKSQSPLHKGNALTKSKSTDNAKVASVKGVEPDLLKRIMDEVLEDTPSVKWEDIAGQEIAKQALREIVILPAQHPELFTGLRTPARGLLLFGPPGNGKTLLARGVATACDMTFFNISAASITSKYVGESEKLVRALFALARKLQPSIIFVDEVDSFLTKRGSDESEASRRLKTEFLIEFDGVSSKPEHRLLVMAATNRPYELDDAVLRRFSKRIYVSLPDQNMRKMLLQRLLQSNNCRMSDKELNKIAELTEGYSGSDLTNLAKDAALGPIRDLKLDNTAKTGALKVRDITFQDFQESLKRIRRSVPASAIEICDKWNAEYGDISC</sequence>
<protein>
    <recommendedName>
        <fullName evidence="9">Spastin</fullName>
        <ecNumber evidence="9">5.6.1.1</ecNumber>
    </recommendedName>
</protein>
<dbReference type="GO" id="GO:0005874">
    <property type="term" value="C:microtubule"/>
    <property type="evidence" value="ECO:0007669"/>
    <property type="project" value="UniProtKB-UniRule"/>
</dbReference>
<dbReference type="InterPro" id="IPR036181">
    <property type="entry name" value="MIT_dom_sf"/>
</dbReference>
<dbReference type="Proteomes" id="UP001367676">
    <property type="component" value="Unassembled WGS sequence"/>
</dbReference>
<dbReference type="GO" id="GO:0000070">
    <property type="term" value="P:mitotic sister chromatid segregation"/>
    <property type="evidence" value="ECO:0007669"/>
    <property type="project" value="UniProtKB-ARBA"/>
</dbReference>
<dbReference type="Pfam" id="PF09336">
    <property type="entry name" value="Vps4_C"/>
    <property type="match status" value="1"/>
</dbReference>
<dbReference type="SUPFAM" id="SSF116846">
    <property type="entry name" value="MIT domain"/>
    <property type="match status" value="1"/>
</dbReference>
<feature type="domain" description="AAA+ ATPase" evidence="12">
    <location>
        <begin position="359"/>
        <end position="495"/>
    </location>
</feature>
<evidence type="ECO:0000256" key="3">
    <source>
        <dbReference type="ARBA" id="ARBA00022741"/>
    </source>
</evidence>
<dbReference type="PANTHER" id="PTHR23074:SF86">
    <property type="entry name" value="SPASTIN"/>
    <property type="match status" value="1"/>
</dbReference>
<dbReference type="GO" id="GO:0016887">
    <property type="term" value="F:ATP hydrolysis activity"/>
    <property type="evidence" value="ECO:0007669"/>
    <property type="project" value="InterPro"/>
</dbReference>
<dbReference type="InterPro" id="IPR007330">
    <property type="entry name" value="MIT_dom"/>
</dbReference>
<feature type="compositionally biased region" description="Low complexity" evidence="10">
    <location>
        <begin position="243"/>
        <end position="254"/>
    </location>
</feature>